<dbReference type="AlphaFoldDB" id="A0A4C1TK91"/>
<dbReference type="Proteomes" id="UP000299102">
    <property type="component" value="Unassembled WGS sequence"/>
</dbReference>
<organism evidence="1 2">
    <name type="scientific">Eumeta variegata</name>
    <name type="common">Bagworm moth</name>
    <name type="synonym">Eumeta japonica</name>
    <dbReference type="NCBI Taxonomy" id="151549"/>
    <lineage>
        <taxon>Eukaryota</taxon>
        <taxon>Metazoa</taxon>
        <taxon>Ecdysozoa</taxon>
        <taxon>Arthropoda</taxon>
        <taxon>Hexapoda</taxon>
        <taxon>Insecta</taxon>
        <taxon>Pterygota</taxon>
        <taxon>Neoptera</taxon>
        <taxon>Endopterygota</taxon>
        <taxon>Lepidoptera</taxon>
        <taxon>Glossata</taxon>
        <taxon>Ditrysia</taxon>
        <taxon>Tineoidea</taxon>
        <taxon>Psychidae</taxon>
        <taxon>Oiketicinae</taxon>
        <taxon>Eumeta</taxon>
    </lineage>
</organism>
<sequence length="106" mass="12729">MIETDKRATYQQIQTNLGVGMSHVHKIHHKHLAVRKLCLRWTPYTLTETQKLRSVNWCREMMQTFAGGDSYAVYYMVTGDKSWVYWYDPKRQSARWVFPIERFLLV</sequence>
<reference evidence="1 2" key="1">
    <citation type="journal article" date="2019" name="Commun. Biol.">
        <title>The bagworm genome reveals a unique fibroin gene that provides high tensile strength.</title>
        <authorList>
            <person name="Kono N."/>
            <person name="Nakamura H."/>
            <person name="Ohtoshi R."/>
            <person name="Tomita M."/>
            <person name="Numata K."/>
            <person name="Arakawa K."/>
        </authorList>
    </citation>
    <scope>NUCLEOTIDE SEQUENCE [LARGE SCALE GENOMIC DNA]</scope>
</reference>
<dbReference type="GO" id="GO:0042800">
    <property type="term" value="F:histone H3K4 methyltransferase activity"/>
    <property type="evidence" value="ECO:0007669"/>
    <property type="project" value="TreeGrafter"/>
</dbReference>
<dbReference type="PANTHER" id="PTHR46060:SF2">
    <property type="entry name" value="HISTONE-LYSINE N-METHYLTRANSFERASE SETMAR"/>
    <property type="match status" value="1"/>
</dbReference>
<comment type="caution">
    <text evidence="1">The sequence shown here is derived from an EMBL/GenBank/DDBJ whole genome shotgun (WGS) entry which is preliminary data.</text>
</comment>
<dbReference type="GO" id="GO:0006303">
    <property type="term" value="P:double-strand break repair via nonhomologous end joining"/>
    <property type="evidence" value="ECO:0007669"/>
    <property type="project" value="TreeGrafter"/>
</dbReference>
<dbReference type="GO" id="GO:0046975">
    <property type="term" value="F:histone H3K36 methyltransferase activity"/>
    <property type="evidence" value="ECO:0007669"/>
    <property type="project" value="TreeGrafter"/>
</dbReference>
<dbReference type="STRING" id="151549.A0A4C1TK91"/>
<dbReference type="GO" id="GO:0015074">
    <property type="term" value="P:DNA integration"/>
    <property type="evidence" value="ECO:0007669"/>
    <property type="project" value="TreeGrafter"/>
</dbReference>
<evidence type="ECO:0000313" key="2">
    <source>
        <dbReference type="Proteomes" id="UP000299102"/>
    </source>
</evidence>
<dbReference type="InterPro" id="IPR052709">
    <property type="entry name" value="Transposase-MT_Hybrid"/>
</dbReference>
<proteinExistence type="predicted"/>
<evidence type="ECO:0000313" key="1">
    <source>
        <dbReference type="EMBL" id="GBP13711.1"/>
    </source>
</evidence>
<dbReference type="GO" id="GO:0035861">
    <property type="term" value="C:site of double-strand break"/>
    <property type="evidence" value="ECO:0007669"/>
    <property type="project" value="TreeGrafter"/>
</dbReference>
<dbReference type="GO" id="GO:0000793">
    <property type="term" value="C:condensed chromosome"/>
    <property type="evidence" value="ECO:0007669"/>
    <property type="project" value="TreeGrafter"/>
</dbReference>
<dbReference type="EMBL" id="BGZK01000059">
    <property type="protein sequence ID" value="GBP13711.1"/>
    <property type="molecule type" value="Genomic_DNA"/>
</dbReference>
<dbReference type="GO" id="GO:0000729">
    <property type="term" value="P:DNA double-strand break processing"/>
    <property type="evidence" value="ECO:0007669"/>
    <property type="project" value="TreeGrafter"/>
</dbReference>
<gene>
    <name evidence="1" type="ORF">EVAR_7949_1</name>
</gene>
<evidence type="ECO:0008006" key="3">
    <source>
        <dbReference type="Google" id="ProtNLM"/>
    </source>
</evidence>
<dbReference type="InterPro" id="IPR036397">
    <property type="entry name" value="RNaseH_sf"/>
</dbReference>
<dbReference type="PANTHER" id="PTHR46060">
    <property type="entry name" value="MARINER MOS1 TRANSPOSASE-LIKE PROTEIN"/>
    <property type="match status" value="1"/>
</dbReference>
<dbReference type="GO" id="GO:0044774">
    <property type="term" value="P:mitotic DNA integrity checkpoint signaling"/>
    <property type="evidence" value="ECO:0007669"/>
    <property type="project" value="TreeGrafter"/>
</dbReference>
<protein>
    <recommendedName>
        <fullName evidence="3">Mariner Mos1 transposase</fullName>
    </recommendedName>
</protein>
<dbReference type="GO" id="GO:0000014">
    <property type="term" value="F:single-stranded DNA endodeoxyribonuclease activity"/>
    <property type="evidence" value="ECO:0007669"/>
    <property type="project" value="TreeGrafter"/>
</dbReference>
<dbReference type="OrthoDB" id="10017160at2759"/>
<dbReference type="GO" id="GO:0044547">
    <property type="term" value="F:DNA topoisomerase binding"/>
    <property type="evidence" value="ECO:0007669"/>
    <property type="project" value="TreeGrafter"/>
</dbReference>
<name>A0A4C1TK91_EUMVA</name>
<dbReference type="Gene3D" id="3.30.420.10">
    <property type="entry name" value="Ribonuclease H-like superfamily/Ribonuclease H"/>
    <property type="match status" value="1"/>
</dbReference>
<dbReference type="GO" id="GO:0005634">
    <property type="term" value="C:nucleus"/>
    <property type="evidence" value="ECO:0007669"/>
    <property type="project" value="TreeGrafter"/>
</dbReference>
<dbReference type="GO" id="GO:0003690">
    <property type="term" value="F:double-stranded DNA binding"/>
    <property type="evidence" value="ECO:0007669"/>
    <property type="project" value="TreeGrafter"/>
</dbReference>
<keyword evidence="2" id="KW-1185">Reference proteome</keyword>
<accession>A0A4C1TK91</accession>
<dbReference type="GO" id="GO:0031297">
    <property type="term" value="P:replication fork processing"/>
    <property type="evidence" value="ECO:0007669"/>
    <property type="project" value="TreeGrafter"/>
</dbReference>
<dbReference type="GO" id="GO:0003697">
    <property type="term" value="F:single-stranded DNA binding"/>
    <property type="evidence" value="ECO:0007669"/>
    <property type="project" value="TreeGrafter"/>
</dbReference>